<keyword evidence="3" id="KW-1185">Reference proteome</keyword>
<feature type="region of interest" description="Disordered" evidence="1">
    <location>
        <begin position="125"/>
        <end position="160"/>
    </location>
</feature>
<evidence type="ECO:0000256" key="1">
    <source>
        <dbReference type="SAM" id="MobiDB-lite"/>
    </source>
</evidence>
<sequence length="254" mass="28063">MGVSSASRDVSLFRKPPSQKSQAPLPLSAVSLRHLALRFVLGCAGFEPYTRSTTQHLCESFIDSSQTLHQHLLRPPNNRDRRLWRQHGGFRPNPRRCYPLTQLEVPLLASTLLFGILRRSNHPGHTVPGSLTSSRAGSACPVRRDPDTFARRRAPPPSNRRWLRTVAPPELGYRTPRTCHCAPPSGAPHSLEPLLLALTNIMAAPPARVQRSHRLLSLLPSLLSTSPSEPGRPGPGAPPRTHSYPTRKRPNPPP</sequence>
<dbReference type="KEGG" id="lpav:PLANPX_4546"/>
<dbReference type="AlphaFoldDB" id="A0A5K7XDN7"/>
<proteinExistence type="predicted"/>
<dbReference type="EMBL" id="AP021861">
    <property type="protein sequence ID" value="BBO34934.1"/>
    <property type="molecule type" value="Genomic_DNA"/>
</dbReference>
<organism evidence="2 3">
    <name type="scientific">Lacipirellula parvula</name>
    <dbReference type="NCBI Taxonomy" id="2650471"/>
    <lineage>
        <taxon>Bacteria</taxon>
        <taxon>Pseudomonadati</taxon>
        <taxon>Planctomycetota</taxon>
        <taxon>Planctomycetia</taxon>
        <taxon>Pirellulales</taxon>
        <taxon>Lacipirellulaceae</taxon>
        <taxon>Lacipirellula</taxon>
    </lineage>
</organism>
<protein>
    <submittedName>
        <fullName evidence="2">Uncharacterized protein</fullName>
    </submittedName>
</protein>
<dbReference type="Proteomes" id="UP000326837">
    <property type="component" value="Chromosome"/>
</dbReference>
<name>A0A5K7XDN7_9BACT</name>
<gene>
    <name evidence="2" type="ORF">PLANPX_4546</name>
</gene>
<accession>A0A5K7XDN7</accession>
<evidence type="ECO:0000313" key="3">
    <source>
        <dbReference type="Proteomes" id="UP000326837"/>
    </source>
</evidence>
<feature type="compositionally biased region" description="Basic residues" evidence="1">
    <location>
        <begin position="245"/>
        <end position="254"/>
    </location>
</feature>
<evidence type="ECO:0000313" key="2">
    <source>
        <dbReference type="EMBL" id="BBO34934.1"/>
    </source>
</evidence>
<feature type="region of interest" description="Disordered" evidence="1">
    <location>
        <begin position="1"/>
        <end position="24"/>
    </location>
</feature>
<feature type="compositionally biased region" description="Low complexity" evidence="1">
    <location>
        <begin position="220"/>
        <end position="229"/>
    </location>
</feature>
<reference evidence="3" key="1">
    <citation type="submission" date="2019-10" db="EMBL/GenBank/DDBJ databases">
        <title>Lacipirellula parvula gen. nov., sp. nov., representing a lineage of planctomycetes widespread in freshwater anoxic habitats, and description of the family Lacipirellulaceae.</title>
        <authorList>
            <person name="Dedysh S.N."/>
            <person name="Kulichevskaya I.S."/>
            <person name="Beletsky A.V."/>
            <person name="Rakitin A.L."/>
            <person name="Mardanov A.V."/>
            <person name="Ivanova A.A."/>
            <person name="Saltykova V.X."/>
            <person name="Rijpstra W.I.C."/>
            <person name="Sinninghe Damste J.S."/>
            <person name="Ravin N.V."/>
        </authorList>
    </citation>
    <scope>NUCLEOTIDE SEQUENCE [LARGE SCALE GENOMIC DNA]</scope>
    <source>
        <strain evidence="3">PX69</strain>
    </source>
</reference>
<feature type="region of interest" description="Disordered" evidence="1">
    <location>
        <begin position="220"/>
        <end position="254"/>
    </location>
</feature>